<dbReference type="EC" id="3.6.1.-" evidence="3"/>
<evidence type="ECO:0000259" key="2">
    <source>
        <dbReference type="PROSITE" id="PS51199"/>
    </source>
</evidence>
<dbReference type="Pfam" id="PF03796">
    <property type="entry name" value="DnaB_C"/>
    <property type="match status" value="1"/>
</dbReference>
<geneLocation type="plasmid" evidence="3 4">
    <name>RPME01</name>
</geneLocation>
<dbReference type="GO" id="GO:0005524">
    <property type="term" value="F:ATP binding"/>
    <property type="evidence" value="ECO:0007669"/>
    <property type="project" value="InterPro"/>
</dbReference>
<evidence type="ECO:0000256" key="1">
    <source>
        <dbReference type="ARBA" id="ARBA00022515"/>
    </source>
</evidence>
<keyword evidence="3" id="KW-0378">Hydrolase</keyword>
<dbReference type="Proteomes" id="UP000000366">
    <property type="component" value="Plasmid RPME01"/>
</dbReference>
<dbReference type="KEGG" id="mpt:Mpe_B0195"/>
<feature type="domain" description="SF4 helicase" evidence="2">
    <location>
        <begin position="16"/>
        <end position="284"/>
    </location>
</feature>
<evidence type="ECO:0000313" key="3">
    <source>
        <dbReference type="EMBL" id="ABM96971.1"/>
    </source>
</evidence>
<dbReference type="SMART" id="SM00382">
    <property type="entry name" value="AAA"/>
    <property type="match status" value="1"/>
</dbReference>
<keyword evidence="1" id="KW-0639">Primosome</keyword>
<dbReference type="EMBL" id="CP000556">
    <property type="protein sequence ID" value="ABM96971.1"/>
    <property type="molecule type" value="Genomic_DNA"/>
</dbReference>
<dbReference type="GO" id="GO:0006269">
    <property type="term" value="P:DNA replication, synthesis of primer"/>
    <property type="evidence" value="ECO:0007669"/>
    <property type="project" value="UniProtKB-KW"/>
</dbReference>
<dbReference type="PANTHER" id="PTHR30153:SF2">
    <property type="entry name" value="REPLICATIVE DNA HELICASE"/>
    <property type="match status" value="1"/>
</dbReference>
<dbReference type="InterPro" id="IPR003593">
    <property type="entry name" value="AAA+_ATPase"/>
</dbReference>
<dbReference type="InterPro" id="IPR007694">
    <property type="entry name" value="DNA_helicase_DnaB-like_C"/>
</dbReference>
<protein>
    <submittedName>
        <fullName evidence="3">Putative replicative DNA helicase protein</fullName>
        <ecNumber evidence="3">3.6.1.-</ecNumber>
    </submittedName>
</protein>
<gene>
    <name evidence="3" type="ordered locus">Mpe_B0195</name>
</gene>
<name>A2SN32_METPP</name>
<dbReference type="AlphaFoldDB" id="A2SN32"/>
<organism evidence="3 4">
    <name type="scientific">Methylibium petroleiphilum (strain ATCC BAA-1232 / LMG 22953 / PM1)</name>
    <dbReference type="NCBI Taxonomy" id="420662"/>
    <lineage>
        <taxon>Bacteria</taxon>
        <taxon>Pseudomonadati</taxon>
        <taxon>Pseudomonadota</taxon>
        <taxon>Betaproteobacteria</taxon>
        <taxon>Burkholderiales</taxon>
        <taxon>Sphaerotilaceae</taxon>
        <taxon>Methylibium</taxon>
    </lineage>
</organism>
<dbReference type="GO" id="GO:0016787">
    <property type="term" value="F:hydrolase activity"/>
    <property type="evidence" value="ECO:0007669"/>
    <property type="project" value="UniProtKB-KW"/>
</dbReference>
<proteinExistence type="predicted"/>
<keyword evidence="3" id="KW-0067">ATP-binding</keyword>
<dbReference type="PROSITE" id="PS51199">
    <property type="entry name" value="SF4_HELICASE"/>
    <property type="match status" value="1"/>
</dbReference>
<dbReference type="GO" id="GO:0005829">
    <property type="term" value="C:cytosol"/>
    <property type="evidence" value="ECO:0007669"/>
    <property type="project" value="TreeGrafter"/>
</dbReference>
<reference evidence="3 4" key="1">
    <citation type="journal article" date="2007" name="J. Bacteriol.">
        <title>Whole-genome analysis of the methyl tert-butyl ether-degrading beta-proteobacterium Methylibium petroleiphilum PM1.</title>
        <authorList>
            <person name="Kane S.R."/>
            <person name="Chakicherla A.Y."/>
            <person name="Chain P.S.G."/>
            <person name="Schmidt R."/>
            <person name="Shin M.W."/>
            <person name="Legler T.C."/>
            <person name="Scow K.M."/>
            <person name="Larimer F.W."/>
            <person name="Lucas S.M."/>
            <person name="Richardson P.M."/>
            <person name="Hristova K.R."/>
        </authorList>
    </citation>
    <scope>NUCLEOTIDE SEQUENCE [LARGE SCALE GENOMIC DNA]</scope>
    <source>
        <strain evidence="4">ATCC BAA-1232 / LMG 22953 / PM1</strain>
        <plasmid evidence="3 4">RPME01</plasmid>
    </source>
</reference>
<keyword evidence="3" id="KW-0547">Nucleotide-binding</keyword>
<dbReference type="GO" id="GO:1990077">
    <property type="term" value="C:primosome complex"/>
    <property type="evidence" value="ECO:0007669"/>
    <property type="project" value="UniProtKB-KW"/>
</dbReference>
<evidence type="ECO:0000313" key="4">
    <source>
        <dbReference type="Proteomes" id="UP000000366"/>
    </source>
</evidence>
<dbReference type="Gene3D" id="3.40.50.300">
    <property type="entry name" value="P-loop containing nucleotide triphosphate hydrolases"/>
    <property type="match status" value="1"/>
</dbReference>
<sequence length="289" mass="31227">MTDLIDRLSDRHDRGQTQDPSGLPTGFRELDQLTTGMHRGDLIVIAGRPSIGKSALALNVATHVAIQQGTPVLIFSMEMDGRHVMDRLVSSISRVDLQRVRMAQLSDDDWSHAIEAFNLLSDAPLVIDDTPSLSVNELIARANKRADAMGRLGLVVVDYMQLMAGGLTSNIETRAGQVGEISRGLKRLARELGCPVVALSQLGRSPASRSDKRPTLADLRDSGAIECDADVIVLLYRDDYTRAASMCTGLTEIIVGKQRNGPTGTVRLMFVGPLTTFESLAAPYGSSRG</sequence>
<keyword evidence="3" id="KW-0347">Helicase</keyword>
<dbReference type="HOGENOM" id="CLU_005373_1_2_4"/>
<dbReference type="PANTHER" id="PTHR30153">
    <property type="entry name" value="REPLICATIVE DNA HELICASE DNAB"/>
    <property type="match status" value="1"/>
</dbReference>
<dbReference type="GO" id="GO:0003678">
    <property type="term" value="F:DNA helicase activity"/>
    <property type="evidence" value="ECO:0007669"/>
    <property type="project" value="InterPro"/>
</dbReference>
<dbReference type="InterPro" id="IPR027417">
    <property type="entry name" value="P-loop_NTPase"/>
</dbReference>
<keyword evidence="3" id="KW-0614">Plasmid</keyword>
<dbReference type="CDD" id="cd00984">
    <property type="entry name" value="DnaB_C"/>
    <property type="match status" value="1"/>
</dbReference>
<accession>A2SN32</accession>
<dbReference type="eggNOG" id="COG0305">
    <property type="taxonomic scope" value="Bacteria"/>
</dbReference>
<keyword evidence="4" id="KW-1185">Reference proteome</keyword>
<dbReference type="SUPFAM" id="SSF52540">
    <property type="entry name" value="P-loop containing nucleoside triphosphate hydrolases"/>
    <property type="match status" value="1"/>
</dbReference>